<feature type="chain" id="PRO_5041936196" evidence="2">
    <location>
        <begin position="26"/>
        <end position="210"/>
    </location>
</feature>
<evidence type="ECO:0000313" key="4">
    <source>
        <dbReference type="Proteomes" id="UP001201812"/>
    </source>
</evidence>
<dbReference type="Proteomes" id="UP001201812">
    <property type="component" value="Unassembled WGS sequence"/>
</dbReference>
<dbReference type="AlphaFoldDB" id="A0AAD4MTH6"/>
<keyword evidence="2" id="KW-0732">Signal</keyword>
<keyword evidence="4" id="KW-1185">Reference proteome</keyword>
<name>A0AAD4MTH6_9BILA</name>
<gene>
    <name evidence="3" type="ORF">DdX_15047</name>
</gene>
<feature type="compositionally biased region" description="Polar residues" evidence="1">
    <location>
        <begin position="163"/>
        <end position="191"/>
    </location>
</feature>
<feature type="signal peptide" evidence="2">
    <location>
        <begin position="1"/>
        <end position="25"/>
    </location>
</feature>
<proteinExistence type="predicted"/>
<evidence type="ECO:0000313" key="3">
    <source>
        <dbReference type="EMBL" id="KAI1703214.1"/>
    </source>
</evidence>
<evidence type="ECO:0000256" key="1">
    <source>
        <dbReference type="SAM" id="MobiDB-lite"/>
    </source>
</evidence>
<comment type="caution">
    <text evidence="3">The sequence shown here is derived from an EMBL/GenBank/DDBJ whole genome shotgun (WGS) entry which is preliminary data.</text>
</comment>
<protein>
    <submittedName>
        <fullName evidence="3">Uncharacterized protein</fullName>
    </submittedName>
</protein>
<sequence>MPIHRTTTPIVLLIFLPFIFAVAQAGSDLEEFDTLQSIFEDASGPSANQRNLEQNNHIRSDQPSSGFNDHVAAALPLPDQNGAINSLQGSSSVPSNLFKEYLSRGLYTCTSKYVSTIAKLHSLIRDAYEEFSSCQKLMKDAHPTFMPTQFDVLDDLLEEWQNSEETATNAHSESDNHSQNSGSEQTEQAVTSKRRKRMVKEKLQRPSRLI</sequence>
<dbReference type="EMBL" id="JAKKPZ010000086">
    <property type="protein sequence ID" value="KAI1703214.1"/>
    <property type="molecule type" value="Genomic_DNA"/>
</dbReference>
<feature type="region of interest" description="Disordered" evidence="1">
    <location>
        <begin position="162"/>
        <end position="210"/>
    </location>
</feature>
<reference evidence="3" key="1">
    <citation type="submission" date="2022-01" db="EMBL/GenBank/DDBJ databases">
        <title>Genome Sequence Resource for Two Populations of Ditylenchus destructor, the Migratory Endoparasitic Phytonematode.</title>
        <authorList>
            <person name="Zhang H."/>
            <person name="Lin R."/>
            <person name="Xie B."/>
        </authorList>
    </citation>
    <scope>NUCLEOTIDE SEQUENCE</scope>
    <source>
        <strain evidence="3">BazhouSP</strain>
    </source>
</reference>
<evidence type="ECO:0000256" key="2">
    <source>
        <dbReference type="SAM" id="SignalP"/>
    </source>
</evidence>
<accession>A0AAD4MTH6</accession>
<organism evidence="3 4">
    <name type="scientific">Ditylenchus destructor</name>
    <dbReference type="NCBI Taxonomy" id="166010"/>
    <lineage>
        <taxon>Eukaryota</taxon>
        <taxon>Metazoa</taxon>
        <taxon>Ecdysozoa</taxon>
        <taxon>Nematoda</taxon>
        <taxon>Chromadorea</taxon>
        <taxon>Rhabditida</taxon>
        <taxon>Tylenchina</taxon>
        <taxon>Tylenchomorpha</taxon>
        <taxon>Sphaerularioidea</taxon>
        <taxon>Anguinidae</taxon>
        <taxon>Anguininae</taxon>
        <taxon>Ditylenchus</taxon>
    </lineage>
</organism>